<dbReference type="PROSITE" id="PS01124">
    <property type="entry name" value="HTH_ARAC_FAMILY_2"/>
    <property type="match status" value="1"/>
</dbReference>
<gene>
    <name evidence="5" type="ORF">SAMN05421780_10980</name>
</gene>
<dbReference type="SUPFAM" id="SSF46689">
    <property type="entry name" value="Homeodomain-like"/>
    <property type="match status" value="1"/>
</dbReference>
<feature type="domain" description="HTH araC/xylS-type" evidence="4">
    <location>
        <begin position="22"/>
        <end position="120"/>
    </location>
</feature>
<accession>A0A1I1M0G5</accession>
<dbReference type="SMART" id="SM00342">
    <property type="entry name" value="HTH_ARAC"/>
    <property type="match status" value="1"/>
</dbReference>
<dbReference type="InterPro" id="IPR009057">
    <property type="entry name" value="Homeodomain-like_sf"/>
</dbReference>
<dbReference type="Gene3D" id="1.10.10.60">
    <property type="entry name" value="Homeodomain-like"/>
    <property type="match status" value="1"/>
</dbReference>
<proteinExistence type="predicted"/>
<name>A0A1I1M0G5_9BACT</name>
<dbReference type="Pfam" id="PF12833">
    <property type="entry name" value="HTH_18"/>
    <property type="match status" value="1"/>
</dbReference>
<dbReference type="AlphaFoldDB" id="A0A1I1M0G5"/>
<evidence type="ECO:0000313" key="6">
    <source>
        <dbReference type="Proteomes" id="UP000199514"/>
    </source>
</evidence>
<keyword evidence="3" id="KW-0804">Transcription</keyword>
<dbReference type="RefSeq" id="WP_091514563.1">
    <property type="nucleotide sequence ID" value="NZ_FOLE01000009.1"/>
</dbReference>
<dbReference type="STRING" id="927664.SAMN05421780_10980"/>
<dbReference type="Proteomes" id="UP000199514">
    <property type="component" value="Unassembled WGS sequence"/>
</dbReference>
<evidence type="ECO:0000256" key="2">
    <source>
        <dbReference type="ARBA" id="ARBA00023125"/>
    </source>
</evidence>
<keyword evidence="6" id="KW-1185">Reference proteome</keyword>
<dbReference type="GO" id="GO:0003700">
    <property type="term" value="F:DNA-binding transcription factor activity"/>
    <property type="evidence" value="ECO:0007669"/>
    <property type="project" value="InterPro"/>
</dbReference>
<sequence length="131" mass="15345">MSVLRPDNRPEEIVAAYLRELEIHLEAVRKGEAEYMFEIRDFAELLHIHPRHLSNTIREVLHCSPCDIFEKRLMEIAKDMIANSDDSIASIARHLTFDPSNFNKFFKRFEGVTPNQYRVWVKNSEAITTLV</sequence>
<dbReference type="OrthoDB" id="956952at2"/>
<dbReference type="PANTHER" id="PTHR43280:SF2">
    <property type="entry name" value="HTH-TYPE TRANSCRIPTIONAL REGULATOR EXSA"/>
    <property type="match status" value="1"/>
</dbReference>
<protein>
    <submittedName>
        <fullName evidence="5">Helix-turn-helix domain-containing protein</fullName>
    </submittedName>
</protein>
<organism evidence="5 6">
    <name type="scientific">Flexibacter flexilis DSM 6793</name>
    <dbReference type="NCBI Taxonomy" id="927664"/>
    <lineage>
        <taxon>Bacteria</taxon>
        <taxon>Pseudomonadati</taxon>
        <taxon>Bacteroidota</taxon>
        <taxon>Cytophagia</taxon>
        <taxon>Cytophagales</taxon>
        <taxon>Flexibacteraceae</taxon>
        <taxon>Flexibacter</taxon>
    </lineage>
</organism>
<evidence type="ECO:0000313" key="5">
    <source>
        <dbReference type="EMBL" id="SFC75180.1"/>
    </source>
</evidence>
<keyword evidence="1" id="KW-0805">Transcription regulation</keyword>
<dbReference type="GO" id="GO:0043565">
    <property type="term" value="F:sequence-specific DNA binding"/>
    <property type="evidence" value="ECO:0007669"/>
    <property type="project" value="InterPro"/>
</dbReference>
<keyword evidence="2" id="KW-0238">DNA-binding</keyword>
<evidence type="ECO:0000256" key="3">
    <source>
        <dbReference type="ARBA" id="ARBA00023163"/>
    </source>
</evidence>
<dbReference type="PANTHER" id="PTHR43280">
    <property type="entry name" value="ARAC-FAMILY TRANSCRIPTIONAL REGULATOR"/>
    <property type="match status" value="1"/>
</dbReference>
<evidence type="ECO:0000256" key="1">
    <source>
        <dbReference type="ARBA" id="ARBA00023015"/>
    </source>
</evidence>
<dbReference type="InterPro" id="IPR018060">
    <property type="entry name" value="HTH_AraC"/>
</dbReference>
<dbReference type="EMBL" id="FOLE01000009">
    <property type="protein sequence ID" value="SFC75180.1"/>
    <property type="molecule type" value="Genomic_DNA"/>
</dbReference>
<reference evidence="5 6" key="1">
    <citation type="submission" date="2016-10" db="EMBL/GenBank/DDBJ databases">
        <authorList>
            <person name="de Groot N.N."/>
        </authorList>
    </citation>
    <scope>NUCLEOTIDE SEQUENCE [LARGE SCALE GENOMIC DNA]</scope>
    <source>
        <strain evidence="5 6">DSM 6793</strain>
    </source>
</reference>
<evidence type="ECO:0000259" key="4">
    <source>
        <dbReference type="PROSITE" id="PS01124"/>
    </source>
</evidence>